<feature type="transmembrane region" description="Helical" evidence="1">
    <location>
        <begin position="70"/>
        <end position="91"/>
    </location>
</feature>
<accession>A0A0X8D924</accession>
<feature type="transmembrane region" description="Helical" evidence="1">
    <location>
        <begin position="277"/>
        <end position="295"/>
    </location>
</feature>
<keyword evidence="1" id="KW-0812">Transmembrane</keyword>
<dbReference type="SUPFAM" id="SSF103473">
    <property type="entry name" value="MFS general substrate transporter"/>
    <property type="match status" value="1"/>
</dbReference>
<name>A0A0X8D924_9DEIN</name>
<dbReference type="InterPro" id="IPR052528">
    <property type="entry name" value="Sugar_transport-like"/>
</dbReference>
<dbReference type="PANTHER" id="PTHR23526:SF2">
    <property type="entry name" value="MAJOR FACILITATOR SUPERFAMILY (MFS) PROFILE DOMAIN-CONTAINING PROTEIN"/>
    <property type="match status" value="1"/>
</dbReference>
<feature type="transmembrane region" description="Helical" evidence="1">
    <location>
        <begin position="163"/>
        <end position="184"/>
    </location>
</feature>
<feature type="transmembrane region" description="Helical" evidence="1">
    <location>
        <begin position="97"/>
        <end position="119"/>
    </location>
</feature>
<evidence type="ECO:0000256" key="1">
    <source>
        <dbReference type="SAM" id="Phobius"/>
    </source>
</evidence>
<dbReference type="KEGG" id="tpar:AV541_09340"/>
<keyword evidence="1" id="KW-1133">Transmembrane helix</keyword>
<feature type="transmembrane region" description="Helical" evidence="1">
    <location>
        <begin position="369"/>
        <end position="387"/>
    </location>
</feature>
<dbReference type="Gene3D" id="1.20.1250.20">
    <property type="entry name" value="MFS general substrate transporter like domains"/>
    <property type="match status" value="2"/>
</dbReference>
<feature type="transmembrane region" description="Helical" evidence="1">
    <location>
        <begin position="301"/>
        <end position="326"/>
    </location>
</feature>
<feature type="transmembrane region" description="Helical" evidence="1">
    <location>
        <begin position="140"/>
        <end position="157"/>
    </location>
</feature>
<sequence length="390" mass="41184">MEPERSLRLSIWEGTLAILFINWSTGVILTGYALALGASPKALALLGALPFLAQLTAPLALALRGSRKALVVRLNLLARLLFLPAVLAAFLPEGLRVPGLLLFAGLSQLLAAPVGVLWLSWMADLVPEERRGRYFGLRNALLGLVGTLGNLLGGLVADRLPPPSGYQVVLLLGVAAGLLSVLLLRQQAEPKEPRPSPMREVMAGAWRARPYRRYLGLVALWYGAVMVGGPFVIPYFVQVGGFSMTEVGLWTVASALFGLVFGPLWGRVADREGHGVVLFRAGLVAALMPGLWLAGSAAFPWPIWLSAAADALAWSGLGTALVNAALAQAPKEARNGYLALFWLALGLGGIGGSLVAGAVAGLGLGPSPYHLPILLSLGLRLLVVLRFRGR</sequence>
<dbReference type="InterPro" id="IPR036259">
    <property type="entry name" value="MFS_trans_sf"/>
</dbReference>
<evidence type="ECO:0000313" key="3">
    <source>
        <dbReference type="Proteomes" id="UP000061630"/>
    </source>
</evidence>
<dbReference type="Proteomes" id="UP000061630">
    <property type="component" value="Chromosome"/>
</dbReference>
<feature type="transmembrane region" description="Helical" evidence="1">
    <location>
        <begin position="338"/>
        <end position="363"/>
    </location>
</feature>
<feature type="transmembrane region" description="Helical" evidence="1">
    <location>
        <begin position="214"/>
        <end position="235"/>
    </location>
</feature>
<gene>
    <name evidence="2" type="ORF">AV541_09340</name>
</gene>
<dbReference type="EMBL" id="CP014141">
    <property type="protein sequence ID" value="AMA76094.1"/>
    <property type="molecule type" value="Genomic_DNA"/>
</dbReference>
<feature type="transmembrane region" description="Helical" evidence="1">
    <location>
        <begin position="247"/>
        <end position="265"/>
    </location>
</feature>
<dbReference type="InterPro" id="IPR011701">
    <property type="entry name" value="MFS"/>
</dbReference>
<dbReference type="GO" id="GO:0022857">
    <property type="term" value="F:transmembrane transporter activity"/>
    <property type="evidence" value="ECO:0007669"/>
    <property type="project" value="InterPro"/>
</dbReference>
<feature type="transmembrane region" description="Helical" evidence="1">
    <location>
        <begin position="12"/>
        <end position="36"/>
    </location>
</feature>
<dbReference type="Pfam" id="PF07690">
    <property type="entry name" value="MFS_1"/>
    <property type="match status" value="1"/>
</dbReference>
<dbReference type="AlphaFoldDB" id="A0A0X8D924"/>
<proteinExistence type="predicted"/>
<keyword evidence="1" id="KW-0472">Membrane</keyword>
<dbReference type="PANTHER" id="PTHR23526">
    <property type="entry name" value="INTEGRAL MEMBRANE TRANSPORT PROTEIN-RELATED"/>
    <property type="match status" value="1"/>
</dbReference>
<protein>
    <submittedName>
        <fullName evidence="2">MFS transporter</fullName>
    </submittedName>
</protein>
<organism evidence="2 3">
    <name type="scientific">Thermus parvatiensis</name>
    <dbReference type="NCBI Taxonomy" id="456163"/>
    <lineage>
        <taxon>Bacteria</taxon>
        <taxon>Thermotogati</taxon>
        <taxon>Deinococcota</taxon>
        <taxon>Deinococci</taxon>
        <taxon>Thermales</taxon>
        <taxon>Thermaceae</taxon>
        <taxon>Thermus</taxon>
    </lineage>
</organism>
<feature type="transmembrane region" description="Helical" evidence="1">
    <location>
        <begin position="42"/>
        <end position="63"/>
    </location>
</feature>
<reference evidence="2 3" key="1">
    <citation type="submission" date="2016-01" db="EMBL/GenBank/DDBJ databases">
        <title>Genome sequence of Thermus parvatiensis, a thermophile isolated from a hot water spring.</title>
        <authorList>
            <person name="Tripathi C."/>
            <person name="Lal R."/>
        </authorList>
    </citation>
    <scope>NUCLEOTIDE SEQUENCE [LARGE SCALE GENOMIC DNA]</scope>
    <source>
        <strain evidence="2 3">RL</strain>
    </source>
</reference>
<evidence type="ECO:0000313" key="2">
    <source>
        <dbReference type="EMBL" id="AMA76094.1"/>
    </source>
</evidence>
<dbReference type="RefSeq" id="WP_060384756.1">
    <property type="nucleotide sequence ID" value="NZ_CP014141.1"/>
</dbReference>